<name>A0A084VBV2_ANOSI</name>
<reference evidence="3" key="2">
    <citation type="submission" date="2020-05" db="UniProtKB">
        <authorList>
            <consortium name="EnsemblMetazoa"/>
        </authorList>
    </citation>
    <scope>IDENTIFICATION</scope>
</reference>
<feature type="region of interest" description="Disordered" evidence="1">
    <location>
        <begin position="111"/>
        <end position="153"/>
    </location>
</feature>
<dbReference type="EMBL" id="ATLV01009555">
    <property type="status" value="NOT_ANNOTATED_CDS"/>
    <property type="molecule type" value="Genomic_DNA"/>
</dbReference>
<evidence type="ECO:0000256" key="1">
    <source>
        <dbReference type="SAM" id="MobiDB-lite"/>
    </source>
</evidence>
<feature type="compositionally biased region" description="Basic residues" evidence="1">
    <location>
        <begin position="269"/>
        <end position="282"/>
    </location>
</feature>
<dbReference type="VEuPathDB" id="VectorBase:ASIC002148"/>
<dbReference type="EMBL" id="KE524536">
    <property type="protein sequence ID" value="KFB35446.1"/>
    <property type="molecule type" value="Genomic_DNA"/>
</dbReference>
<protein>
    <submittedName>
        <fullName evidence="2 3">Uncharacterized protein</fullName>
    </submittedName>
</protein>
<feature type="compositionally biased region" description="Basic and acidic residues" evidence="1">
    <location>
        <begin position="111"/>
        <end position="136"/>
    </location>
</feature>
<evidence type="ECO:0000313" key="3">
    <source>
        <dbReference type="EnsemblMetazoa" id="ASIC002148-PA"/>
    </source>
</evidence>
<feature type="region of interest" description="Disordered" evidence="1">
    <location>
        <begin position="251"/>
        <end position="282"/>
    </location>
</feature>
<dbReference type="AlphaFoldDB" id="A0A084VBV2"/>
<feature type="compositionally biased region" description="Polar residues" evidence="1">
    <location>
        <begin position="12"/>
        <end position="22"/>
    </location>
</feature>
<evidence type="ECO:0000313" key="2">
    <source>
        <dbReference type="EMBL" id="KFB35446.1"/>
    </source>
</evidence>
<organism evidence="2">
    <name type="scientific">Anopheles sinensis</name>
    <name type="common">Mosquito</name>
    <dbReference type="NCBI Taxonomy" id="74873"/>
    <lineage>
        <taxon>Eukaryota</taxon>
        <taxon>Metazoa</taxon>
        <taxon>Ecdysozoa</taxon>
        <taxon>Arthropoda</taxon>
        <taxon>Hexapoda</taxon>
        <taxon>Insecta</taxon>
        <taxon>Pterygota</taxon>
        <taxon>Neoptera</taxon>
        <taxon>Endopterygota</taxon>
        <taxon>Diptera</taxon>
        <taxon>Nematocera</taxon>
        <taxon>Culicoidea</taxon>
        <taxon>Culicidae</taxon>
        <taxon>Anophelinae</taxon>
        <taxon>Anopheles</taxon>
    </lineage>
</organism>
<feature type="compositionally biased region" description="Basic and acidic residues" evidence="1">
    <location>
        <begin position="192"/>
        <end position="215"/>
    </location>
</feature>
<dbReference type="Proteomes" id="UP000030765">
    <property type="component" value="Unassembled WGS sequence"/>
</dbReference>
<keyword evidence="4" id="KW-1185">Reference proteome</keyword>
<feature type="compositionally biased region" description="Basic and acidic residues" evidence="1">
    <location>
        <begin position="1"/>
        <end position="11"/>
    </location>
</feature>
<dbReference type="EnsemblMetazoa" id="ASIC002148-RA">
    <property type="protein sequence ID" value="ASIC002148-PA"/>
    <property type="gene ID" value="ASIC002148"/>
</dbReference>
<gene>
    <name evidence="2" type="ORF">ZHAS_00002148</name>
</gene>
<reference evidence="2 4" key="1">
    <citation type="journal article" date="2014" name="BMC Genomics">
        <title>Genome sequence of Anopheles sinensis provides insight into genetics basis of mosquito competence for malaria parasites.</title>
        <authorList>
            <person name="Zhou D."/>
            <person name="Zhang D."/>
            <person name="Ding G."/>
            <person name="Shi L."/>
            <person name="Hou Q."/>
            <person name="Ye Y."/>
            <person name="Xu Y."/>
            <person name="Zhou H."/>
            <person name="Xiong C."/>
            <person name="Li S."/>
            <person name="Yu J."/>
            <person name="Hong S."/>
            <person name="Yu X."/>
            <person name="Zou P."/>
            <person name="Chen C."/>
            <person name="Chang X."/>
            <person name="Wang W."/>
            <person name="Lv Y."/>
            <person name="Sun Y."/>
            <person name="Ma L."/>
            <person name="Shen B."/>
            <person name="Zhu C."/>
        </authorList>
    </citation>
    <scope>NUCLEOTIDE SEQUENCE [LARGE SCALE GENOMIC DNA]</scope>
</reference>
<dbReference type="EMBL" id="ATLV01009554">
    <property type="status" value="NOT_ANNOTATED_CDS"/>
    <property type="molecule type" value="Genomic_DNA"/>
</dbReference>
<accession>A0A084VBV2</accession>
<sequence length="282" mass="31456">MGQKKRAEEGKSTVQPAVSTVSRGGGIGAKGNMESMEEEEDVCFLAAGTEKKTKNNRSRHNMRIIRRTNKEREEEIDWVERKATERVWKVDGTSLAQYQHDVAKTIQKEIFENKQRGDMKEAERQTIAQGKEEKATKSRRRSGDRHAAGSETRIPSAIWRCVSSLLGGAPGEGGGLERGIMNESIAGKRKRGSADKRKGGKDGKINRLQYRESTRSSRGVVKKKPIGSDPDAMDFPSTLHLVYTDAIVAVQERNGPEREPVSRGGGRGGWKKRKVTKRQIER</sequence>
<evidence type="ECO:0000313" key="4">
    <source>
        <dbReference type="Proteomes" id="UP000030765"/>
    </source>
</evidence>
<feature type="region of interest" description="Disordered" evidence="1">
    <location>
        <begin position="1"/>
        <end position="36"/>
    </location>
</feature>
<feature type="region of interest" description="Disordered" evidence="1">
    <location>
        <begin position="170"/>
        <end position="235"/>
    </location>
</feature>
<proteinExistence type="predicted"/>